<comment type="caution">
    <text evidence="3">The sequence shown here is derived from an EMBL/GenBank/DDBJ whole genome shotgun (WGS) entry which is preliminary data.</text>
</comment>
<keyword evidence="1" id="KW-0812">Transmembrane</keyword>
<sequence>MILVGTSGALGRYIQLAPSLTICIRGILAFMLLWGYCKFRGITLKIERGHRLPVILSGLFMGAHWVTYFYSLQLSNVAIGMLSLFTYPVITAFLEPLILKTKLQRVHLFLGFLVLVGVYFLVPDFDFGNSSTLAVLIGLFSAVLYSLRNIILKKRVAEYNGSSLMTWQMAIVAIGLFPFFFWEDSGQALSQLPWIFTLALVTTAIGHTLFLKCFRYFSITSISILSSIQPIYGILLGALFLKEFPSLTTIGGGVLILSAVVIESYRNRKIS</sequence>
<dbReference type="InterPro" id="IPR000620">
    <property type="entry name" value="EamA_dom"/>
</dbReference>
<dbReference type="EMBL" id="JAAWWL010000002">
    <property type="protein sequence ID" value="NKI32513.1"/>
    <property type="molecule type" value="Genomic_DNA"/>
</dbReference>
<evidence type="ECO:0000259" key="2">
    <source>
        <dbReference type="Pfam" id="PF00892"/>
    </source>
</evidence>
<gene>
    <name evidence="3" type="ORF">HCU67_11205</name>
</gene>
<dbReference type="Proteomes" id="UP000718451">
    <property type="component" value="Unassembled WGS sequence"/>
</dbReference>
<feature type="domain" description="EamA" evidence="2">
    <location>
        <begin position="2"/>
        <end position="121"/>
    </location>
</feature>
<dbReference type="PANTHER" id="PTHR22911:SF79">
    <property type="entry name" value="MOBA-LIKE NTP TRANSFERASE DOMAIN-CONTAINING PROTEIN"/>
    <property type="match status" value="1"/>
</dbReference>
<keyword evidence="1" id="KW-0472">Membrane</keyword>
<proteinExistence type="predicted"/>
<name>A0ABX1GRF2_9FLAO</name>
<feature type="transmembrane region" description="Helical" evidence="1">
    <location>
        <begin position="194"/>
        <end position="214"/>
    </location>
</feature>
<keyword evidence="1" id="KW-1133">Transmembrane helix</keyword>
<evidence type="ECO:0000256" key="1">
    <source>
        <dbReference type="SAM" id="Phobius"/>
    </source>
</evidence>
<feature type="domain" description="EamA" evidence="2">
    <location>
        <begin position="133"/>
        <end position="262"/>
    </location>
</feature>
<feature type="transmembrane region" description="Helical" evidence="1">
    <location>
        <begin position="134"/>
        <end position="152"/>
    </location>
</feature>
<feature type="transmembrane region" description="Helical" evidence="1">
    <location>
        <begin position="13"/>
        <end position="34"/>
    </location>
</feature>
<dbReference type="SUPFAM" id="SSF103481">
    <property type="entry name" value="Multidrug resistance efflux transporter EmrE"/>
    <property type="match status" value="2"/>
</dbReference>
<evidence type="ECO:0000313" key="4">
    <source>
        <dbReference type="Proteomes" id="UP000718451"/>
    </source>
</evidence>
<keyword evidence="4" id="KW-1185">Reference proteome</keyword>
<dbReference type="Pfam" id="PF00892">
    <property type="entry name" value="EamA"/>
    <property type="match status" value="2"/>
</dbReference>
<reference evidence="3 4" key="1">
    <citation type="submission" date="2020-04" db="EMBL/GenBank/DDBJ databases">
        <authorList>
            <person name="Yoon J."/>
        </authorList>
    </citation>
    <scope>NUCLEOTIDE SEQUENCE [LARGE SCALE GENOMIC DNA]</scope>
    <source>
        <strain evidence="3 4">DJ-13</strain>
    </source>
</reference>
<organism evidence="3 4">
    <name type="scientific">Croceivirga thetidis</name>
    <dbReference type="NCBI Taxonomy" id="2721623"/>
    <lineage>
        <taxon>Bacteria</taxon>
        <taxon>Pseudomonadati</taxon>
        <taxon>Bacteroidota</taxon>
        <taxon>Flavobacteriia</taxon>
        <taxon>Flavobacteriales</taxon>
        <taxon>Flavobacteriaceae</taxon>
        <taxon>Croceivirga</taxon>
    </lineage>
</organism>
<dbReference type="InterPro" id="IPR037185">
    <property type="entry name" value="EmrE-like"/>
</dbReference>
<feature type="transmembrane region" description="Helical" evidence="1">
    <location>
        <begin position="221"/>
        <end position="241"/>
    </location>
</feature>
<feature type="transmembrane region" description="Helical" evidence="1">
    <location>
        <begin position="247"/>
        <end position="265"/>
    </location>
</feature>
<evidence type="ECO:0000313" key="3">
    <source>
        <dbReference type="EMBL" id="NKI32513.1"/>
    </source>
</evidence>
<protein>
    <submittedName>
        <fullName evidence="3">DMT family transporter</fullName>
    </submittedName>
</protein>
<feature type="transmembrane region" description="Helical" evidence="1">
    <location>
        <begin position="164"/>
        <end position="182"/>
    </location>
</feature>
<feature type="transmembrane region" description="Helical" evidence="1">
    <location>
        <begin position="54"/>
        <end position="71"/>
    </location>
</feature>
<feature type="transmembrane region" description="Helical" evidence="1">
    <location>
        <begin position="106"/>
        <end position="122"/>
    </location>
</feature>
<accession>A0ABX1GRF2</accession>
<dbReference type="PANTHER" id="PTHR22911">
    <property type="entry name" value="ACYL-MALONYL CONDENSING ENZYME-RELATED"/>
    <property type="match status" value="1"/>
</dbReference>
<feature type="transmembrane region" description="Helical" evidence="1">
    <location>
        <begin position="77"/>
        <end position="94"/>
    </location>
</feature>